<dbReference type="Pfam" id="PF00155">
    <property type="entry name" value="Aminotran_1_2"/>
    <property type="match status" value="1"/>
</dbReference>
<protein>
    <recommendedName>
        <fullName evidence="7">Histidinol-phosphate aminotransferase</fullName>
        <ecNumber evidence="7">2.6.1.9</ecNumber>
    </recommendedName>
    <alternativeName>
        <fullName evidence="7">Imidazole acetol-phosphate transaminase</fullName>
    </alternativeName>
</protein>
<dbReference type="InterPro" id="IPR005861">
    <property type="entry name" value="HisP_aminotrans"/>
</dbReference>
<dbReference type="Proteomes" id="UP000198752">
    <property type="component" value="Unassembled WGS sequence"/>
</dbReference>
<sequence>MSYFLCDEFQKMEPYIPGEQPKDQAYIKLNANESSLPPSPRVFDAVSQSRIRGMGHYADPHCKQLRKAIGDVYGVNADRVFVGNGADEVLGFCFMSFFSPRMKLCFPDITYDFYRTYAKTNRIDFEQIPLDADFHVNVEDYIATDRDIVLANPNNPTGLALSVSDIERVVAVRPKRLVIIDEAYIDYGNESCIPLTEKYANLIVVQTFSKSRNLAGARIGFAIASKEIIEDMNKIKFTFNPFNMSAFALAAGSAAVQDTTYLEKCVHSVLATRVRVQKALEKMNFFVAEPHANFLFVSHPYISGGELCKMLKERGILVRHYDEARIRDYVRMTIGTGEEMDKVLQQLHEILQEVKACES</sequence>
<dbReference type="PANTHER" id="PTHR43643">
    <property type="entry name" value="HISTIDINOL-PHOSPHATE AMINOTRANSFERASE 2"/>
    <property type="match status" value="1"/>
</dbReference>
<dbReference type="InterPro" id="IPR015421">
    <property type="entry name" value="PyrdxlP-dep_Trfase_major"/>
</dbReference>
<name>A0A1I2QYJ7_9BACL</name>
<evidence type="ECO:0000313" key="10">
    <source>
        <dbReference type="Proteomes" id="UP000198752"/>
    </source>
</evidence>
<organism evidence="9 10">
    <name type="scientific">Sporolactobacillus nakayamae</name>
    <dbReference type="NCBI Taxonomy" id="269670"/>
    <lineage>
        <taxon>Bacteria</taxon>
        <taxon>Bacillati</taxon>
        <taxon>Bacillota</taxon>
        <taxon>Bacilli</taxon>
        <taxon>Bacillales</taxon>
        <taxon>Sporolactobacillaceae</taxon>
        <taxon>Sporolactobacillus</taxon>
    </lineage>
</organism>
<dbReference type="RefSeq" id="WP_093671430.1">
    <property type="nucleotide sequence ID" value="NZ_FOOY01000008.1"/>
</dbReference>
<keyword evidence="6 7" id="KW-0368">Histidine biosynthesis</keyword>
<keyword evidence="3 7" id="KW-0032">Aminotransferase</keyword>
<evidence type="ECO:0000256" key="6">
    <source>
        <dbReference type="ARBA" id="ARBA00023102"/>
    </source>
</evidence>
<keyword evidence="5 7" id="KW-0663">Pyridoxal phosphate</keyword>
<dbReference type="InterPro" id="IPR004839">
    <property type="entry name" value="Aminotransferase_I/II_large"/>
</dbReference>
<dbReference type="AlphaFoldDB" id="A0A1I2QYJ7"/>
<dbReference type="Gene3D" id="3.90.1150.10">
    <property type="entry name" value="Aspartate Aminotransferase, domain 1"/>
    <property type="match status" value="1"/>
</dbReference>
<evidence type="ECO:0000256" key="1">
    <source>
        <dbReference type="ARBA" id="ARBA00001933"/>
    </source>
</evidence>
<dbReference type="InterPro" id="IPR015424">
    <property type="entry name" value="PyrdxlP-dep_Trfase"/>
</dbReference>
<comment type="subunit">
    <text evidence="2 7">Homodimer.</text>
</comment>
<comment type="pathway">
    <text evidence="7">Amino-acid biosynthesis; L-histidine biosynthesis; L-histidine from 5-phospho-alpha-D-ribose 1-diphosphate: step 7/9.</text>
</comment>
<keyword evidence="10" id="KW-1185">Reference proteome</keyword>
<dbReference type="NCBIfam" id="TIGR01141">
    <property type="entry name" value="hisC"/>
    <property type="match status" value="1"/>
</dbReference>
<dbReference type="EC" id="2.6.1.9" evidence="7"/>
<evidence type="ECO:0000313" key="9">
    <source>
        <dbReference type="EMBL" id="SFG33352.1"/>
    </source>
</evidence>
<dbReference type="InterPro" id="IPR015422">
    <property type="entry name" value="PyrdxlP-dep_Trfase_small"/>
</dbReference>
<gene>
    <name evidence="7" type="primary">hisC</name>
    <name evidence="9" type="ORF">SAMN02982927_01413</name>
</gene>
<dbReference type="GO" id="GO:0000105">
    <property type="term" value="P:L-histidine biosynthetic process"/>
    <property type="evidence" value="ECO:0007669"/>
    <property type="project" value="UniProtKB-UniRule"/>
</dbReference>
<dbReference type="SUPFAM" id="SSF53383">
    <property type="entry name" value="PLP-dependent transferases"/>
    <property type="match status" value="1"/>
</dbReference>
<evidence type="ECO:0000256" key="5">
    <source>
        <dbReference type="ARBA" id="ARBA00022898"/>
    </source>
</evidence>
<evidence type="ECO:0000256" key="3">
    <source>
        <dbReference type="ARBA" id="ARBA00022576"/>
    </source>
</evidence>
<dbReference type="GO" id="GO:0030170">
    <property type="term" value="F:pyridoxal phosphate binding"/>
    <property type="evidence" value="ECO:0007669"/>
    <property type="project" value="InterPro"/>
</dbReference>
<feature type="domain" description="Aminotransferase class I/classII large" evidence="8">
    <location>
        <begin position="26"/>
        <end position="346"/>
    </location>
</feature>
<comment type="catalytic activity">
    <reaction evidence="7">
        <text>L-histidinol phosphate + 2-oxoglutarate = 3-(imidazol-4-yl)-2-oxopropyl phosphate + L-glutamate</text>
        <dbReference type="Rhea" id="RHEA:23744"/>
        <dbReference type="ChEBI" id="CHEBI:16810"/>
        <dbReference type="ChEBI" id="CHEBI:29985"/>
        <dbReference type="ChEBI" id="CHEBI:57766"/>
        <dbReference type="ChEBI" id="CHEBI:57980"/>
        <dbReference type="EC" id="2.6.1.9"/>
    </reaction>
</comment>
<keyword evidence="4 7" id="KW-0808">Transferase</keyword>
<dbReference type="STRING" id="269670.SAMN02982927_01413"/>
<feature type="modified residue" description="N6-(pyridoxal phosphate)lysine" evidence="7">
    <location>
        <position position="210"/>
    </location>
</feature>
<evidence type="ECO:0000259" key="8">
    <source>
        <dbReference type="Pfam" id="PF00155"/>
    </source>
</evidence>
<evidence type="ECO:0000256" key="4">
    <source>
        <dbReference type="ARBA" id="ARBA00022679"/>
    </source>
</evidence>
<comment type="similarity">
    <text evidence="7">Belongs to the class-II pyridoxal-phosphate-dependent aminotransferase family. Histidinol-phosphate aminotransferase subfamily.</text>
</comment>
<proteinExistence type="inferred from homology"/>
<keyword evidence="7" id="KW-0028">Amino-acid biosynthesis</keyword>
<dbReference type="InterPro" id="IPR050106">
    <property type="entry name" value="HistidinolP_aminotransfase"/>
</dbReference>
<dbReference type="HAMAP" id="MF_01023">
    <property type="entry name" value="HisC_aminotrans_2"/>
    <property type="match status" value="1"/>
</dbReference>
<dbReference type="CDD" id="cd00609">
    <property type="entry name" value="AAT_like"/>
    <property type="match status" value="1"/>
</dbReference>
<dbReference type="Gene3D" id="3.40.640.10">
    <property type="entry name" value="Type I PLP-dependent aspartate aminotransferase-like (Major domain)"/>
    <property type="match status" value="1"/>
</dbReference>
<dbReference type="GO" id="GO:0004400">
    <property type="term" value="F:histidinol-phosphate transaminase activity"/>
    <property type="evidence" value="ECO:0007669"/>
    <property type="project" value="UniProtKB-UniRule"/>
</dbReference>
<accession>A0A1I2QYJ7</accession>
<evidence type="ECO:0000256" key="2">
    <source>
        <dbReference type="ARBA" id="ARBA00011738"/>
    </source>
</evidence>
<dbReference type="OrthoDB" id="9813612at2"/>
<comment type="cofactor">
    <cofactor evidence="1 7">
        <name>pyridoxal 5'-phosphate</name>
        <dbReference type="ChEBI" id="CHEBI:597326"/>
    </cofactor>
</comment>
<evidence type="ECO:0000256" key="7">
    <source>
        <dbReference type="HAMAP-Rule" id="MF_01023"/>
    </source>
</evidence>
<dbReference type="PANTHER" id="PTHR43643:SF3">
    <property type="entry name" value="HISTIDINOL-PHOSPHATE AMINOTRANSFERASE"/>
    <property type="match status" value="1"/>
</dbReference>
<dbReference type="UniPathway" id="UPA00031">
    <property type="reaction ID" value="UER00012"/>
</dbReference>
<dbReference type="EMBL" id="FOOY01000008">
    <property type="protein sequence ID" value="SFG33352.1"/>
    <property type="molecule type" value="Genomic_DNA"/>
</dbReference>
<reference evidence="10" key="1">
    <citation type="submission" date="2016-10" db="EMBL/GenBank/DDBJ databases">
        <authorList>
            <person name="Varghese N."/>
            <person name="Submissions S."/>
        </authorList>
    </citation>
    <scope>NUCLEOTIDE SEQUENCE [LARGE SCALE GENOMIC DNA]</scope>
    <source>
        <strain evidence="10">ATCC 700379</strain>
    </source>
</reference>